<feature type="domain" description="ATP-grasp" evidence="7">
    <location>
        <begin position="24"/>
        <end position="233"/>
    </location>
</feature>
<sequence length="233" mass="23996">MRESDPIERARADGRTTLTEAEAKALLADAGVETPAFEVASTPDEVAATAERIGFPVVLKVSSPAVTHKSEWMGGLGVTVGVSDADEAAAVAADVFDAAADSGIDADVLVEAAADVDAGTEVIVGGLRDPSFGPVVLTGLGGVFTEIFEDTAHRLAPVTQATARAAVQELRSVPLLEGYRGRDRADIDALAGVVKRVGDLLVEREEIAEIDVNPVLVTPSGATALDALVVLEE</sequence>
<dbReference type="GO" id="GO:0043758">
    <property type="term" value="F:acetate-CoA ligase (ADP-forming) activity"/>
    <property type="evidence" value="ECO:0007669"/>
    <property type="project" value="UniProtKB-EC"/>
</dbReference>
<reference evidence="8 9" key="1">
    <citation type="journal article" date="2019" name="Int. J. Syst. Evol. Microbiol.">
        <title>The Global Catalogue of Microorganisms (GCM) 10K type strain sequencing project: providing services to taxonomists for standard genome sequencing and annotation.</title>
        <authorList>
            <consortium name="The Broad Institute Genomics Platform"/>
            <consortium name="The Broad Institute Genome Sequencing Center for Infectious Disease"/>
            <person name="Wu L."/>
            <person name="Ma J."/>
        </authorList>
    </citation>
    <scope>NUCLEOTIDE SEQUENCE [LARGE SCALE GENOMIC DNA]</scope>
    <source>
        <strain evidence="8 9">DSM 26526</strain>
    </source>
</reference>
<evidence type="ECO:0000256" key="2">
    <source>
        <dbReference type="ARBA" id="ARBA00012957"/>
    </source>
</evidence>
<dbReference type="AlphaFoldDB" id="A0ABD5XFR3"/>
<dbReference type="SUPFAM" id="SSF56059">
    <property type="entry name" value="Glutathione synthetase ATP-binding domain-like"/>
    <property type="match status" value="1"/>
</dbReference>
<evidence type="ECO:0000313" key="8">
    <source>
        <dbReference type="EMBL" id="MFC7128005.1"/>
    </source>
</evidence>
<dbReference type="Gene3D" id="3.30.1490.20">
    <property type="entry name" value="ATP-grasp fold, A domain"/>
    <property type="match status" value="1"/>
</dbReference>
<keyword evidence="3 8" id="KW-0436">Ligase</keyword>
<dbReference type="PROSITE" id="PS50975">
    <property type="entry name" value="ATP_GRASP"/>
    <property type="match status" value="1"/>
</dbReference>
<evidence type="ECO:0000313" key="9">
    <source>
        <dbReference type="Proteomes" id="UP001596460"/>
    </source>
</evidence>
<protein>
    <recommendedName>
        <fullName evidence="2">acetate--CoA ligase (ADP-forming)</fullName>
        <ecNumber evidence="2">6.2.1.13</ecNumber>
    </recommendedName>
</protein>
<dbReference type="InterPro" id="IPR051538">
    <property type="entry name" value="Acyl-CoA_Synth/Transferase"/>
</dbReference>
<evidence type="ECO:0000256" key="3">
    <source>
        <dbReference type="ARBA" id="ARBA00022598"/>
    </source>
</evidence>
<dbReference type="PANTHER" id="PTHR43334">
    <property type="entry name" value="ACETATE--COA LIGASE [ADP-FORMING]"/>
    <property type="match status" value="1"/>
</dbReference>
<dbReference type="EMBL" id="JBHTAB010000001">
    <property type="protein sequence ID" value="MFC7128005.1"/>
    <property type="molecule type" value="Genomic_DNA"/>
</dbReference>
<gene>
    <name evidence="8" type="ORF">ACFQI8_01145</name>
</gene>
<evidence type="ECO:0000256" key="5">
    <source>
        <dbReference type="ARBA" id="ARBA00022840"/>
    </source>
</evidence>
<dbReference type="InterPro" id="IPR013815">
    <property type="entry name" value="ATP_grasp_subdomain_1"/>
</dbReference>
<organism evidence="8 9">
    <name type="scientific">Haloferax chudinovii</name>
    <dbReference type="NCBI Taxonomy" id="1109010"/>
    <lineage>
        <taxon>Archaea</taxon>
        <taxon>Methanobacteriati</taxon>
        <taxon>Methanobacteriota</taxon>
        <taxon>Stenosarchaea group</taxon>
        <taxon>Halobacteria</taxon>
        <taxon>Halobacteriales</taxon>
        <taxon>Haloferacaceae</taxon>
        <taxon>Haloferax</taxon>
    </lineage>
</organism>
<keyword evidence="4 6" id="KW-0547">Nucleotide-binding</keyword>
<evidence type="ECO:0000256" key="4">
    <source>
        <dbReference type="ARBA" id="ARBA00022741"/>
    </source>
</evidence>
<keyword evidence="5 6" id="KW-0067">ATP-binding</keyword>
<comment type="catalytic activity">
    <reaction evidence="1">
        <text>acetate + ATP + CoA = acetyl-CoA + ADP + phosphate</text>
        <dbReference type="Rhea" id="RHEA:15081"/>
        <dbReference type="ChEBI" id="CHEBI:30089"/>
        <dbReference type="ChEBI" id="CHEBI:30616"/>
        <dbReference type="ChEBI" id="CHEBI:43474"/>
        <dbReference type="ChEBI" id="CHEBI:57287"/>
        <dbReference type="ChEBI" id="CHEBI:57288"/>
        <dbReference type="ChEBI" id="CHEBI:456216"/>
        <dbReference type="EC" id="6.2.1.13"/>
    </reaction>
</comment>
<comment type="caution">
    <text evidence="8">The sequence shown here is derived from an EMBL/GenBank/DDBJ whole genome shotgun (WGS) entry which is preliminary data.</text>
</comment>
<dbReference type="GO" id="GO:0005524">
    <property type="term" value="F:ATP binding"/>
    <property type="evidence" value="ECO:0007669"/>
    <property type="project" value="UniProtKB-UniRule"/>
</dbReference>
<dbReference type="EC" id="6.2.1.13" evidence="2"/>
<keyword evidence="9" id="KW-1185">Reference proteome</keyword>
<dbReference type="RefSeq" id="WP_390242291.1">
    <property type="nucleotide sequence ID" value="NZ_JBHTAB010000001.1"/>
</dbReference>
<evidence type="ECO:0000256" key="1">
    <source>
        <dbReference type="ARBA" id="ARBA00001619"/>
    </source>
</evidence>
<dbReference type="InterPro" id="IPR011761">
    <property type="entry name" value="ATP-grasp"/>
</dbReference>
<dbReference type="Proteomes" id="UP001596460">
    <property type="component" value="Unassembled WGS sequence"/>
</dbReference>
<dbReference type="Pfam" id="PF13549">
    <property type="entry name" value="ATP-grasp_5"/>
    <property type="match status" value="1"/>
</dbReference>
<evidence type="ECO:0000259" key="7">
    <source>
        <dbReference type="PROSITE" id="PS50975"/>
    </source>
</evidence>
<name>A0ABD5XFR3_9EURY</name>
<dbReference type="Gene3D" id="3.30.470.20">
    <property type="entry name" value="ATP-grasp fold, B domain"/>
    <property type="match status" value="1"/>
</dbReference>
<dbReference type="PANTHER" id="PTHR43334:SF1">
    <property type="entry name" value="3-HYDROXYPROPIONATE--COA LIGASE [ADP-FORMING]"/>
    <property type="match status" value="1"/>
</dbReference>
<accession>A0ABD5XFR3</accession>
<proteinExistence type="predicted"/>
<evidence type="ECO:0000256" key="6">
    <source>
        <dbReference type="PROSITE-ProRule" id="PRU00409"/>
    </source>
</evidence>